<keyword evidence="7" id="KW-1185">Reference proteome</keyword>
<dbReference type="OrthoDB" id="8182187at2759"/>
<evidence type="ECO:0000256" key="1">
    <source>
        <dbReference type="ARBA" id="ARBA00004141"/>
    </source>
</evidence>
<evidence type="ECO:0000259" key="5">
    <source>
        <dbReference type="Pfam" id="PF12248"/>
    </source>
</evidence>
<keyword evidence="2" id="KW-1133">Transmembrane helix</keyword>
<dbReference type="Proteomes" id="UP001154078">
    <property type="component" value="Chromosome 2"/>
</dbReference>
<evidence type="ECO:0000256" key="2">
    <source>
        <dbReference type="SAM" id="Phobius"/>
    </source>
</evidence>
<feature type="transmembrane region" description="Helical" evidence="2">
    <location>
        <begin position="412"/>
        <end position="429"/>
    </location>
</feature>
<dbReference type="SUPFAM" id="SSF90112">
    <property type="entry name" value="Neurotransmitter-gated ion-channel transmembrane pore"/>
    <property type="match status" value="1"/>
</dbReference>
<feature type="transmembrane region" description="Helical" evidence="2">
    <location>
        <begin position="547"/>
        <end position="576"/>
    </location>
</feature>
<keyword evidence="2" id="KW-0472">Membrane</keyword>
<protein>
    <submittedName>
        <fullName evidence="6">Uncharacterized protein</fullName>
    </submittedName>
</protein>
<dbReference type="InterPro" id="IPR006202">
    <property type="entry name" value="Neur_chan_lig-bd"/>
</dbReference>
<dbReference type="SUPFAM" id="SSF63712">
    <property type="entry name" value="Nicotinic receptor ligand binding domain-like"/>
    <property type="match status" value="1"/>
</dbReference>
<reference evidence="6" key="1">
    <citation type="submission" date="2021-12" db="EMBL/GenBank/DDBJ databases">
        <authorList>
            <person name="King R."/>
        </authorList>
    </citation>
    <scope>NUCLEOTIDE SEQUENCE</scope>
</reference>
<dbReference type="AlphaFoldDB" id="A0A9P0AXT3"/>
<feature type="chain" id="PRO_5040296723" evidence="3">
    <location>
        <begin position="20"/>
        <end position="577"/>
    </location>
</feature>
<name>A0A9P0AXT3_BRAAE</name>
<keyword evidence="3" id="KW-0732">Signal</keyword>
<dbReference type="InterPro" id="IPR022041">
    <property type="entry name" value="Methyltransf_FA"/>
</dbReference>
<organism evidence="6 7">
    <name type="scientific">Brassicogethes aeneus</name>
    <name type="common">Rape pollen beetle</name>
    <name type="synonym">Meligethes aeneus</name>
    <dbReference type="NCBI Taxonomy" id="1431903"/>
    <lineage>
        <taxon>Eukaryota</taxon>
        <taxon>Metazoa</taxon>
        <taxon>Ecdysozoa</taxon>
        <taxon>Arthropoda</taxon>
        <taxon>Hexapoda</taxon>
        <taxon>Insecta</taxon>
        <taxon>Pterygota</taxon>
        <taxon>Neoptera</taxon>
        <taxon>Endopterygota</taxon>
        <taxon>Coleoptera</taxon>
        <taxon>Polyphaga</taxon>
        <taxon>Cucujiformia</taxon>
        <taxon>Nitidulidae</taxon>
        <taxon>Meligethinae</taxon>
        <taxon>Brassicogethes</taxon>
    </lineage>
</organism>
<dbReference type="Gene3D" id="1.20.58.390">
    <property type="entry name" value="Neurotransmitter-gated ion-channel transmembrane domain"/>
    <property type="match status" value="1"/>
</dbReference>
<dbReference type="Gene3D" id="2.70.170.10">
    <property type="entry name" value="Neurotransmitter-gated ion-channel ligand-binding domain"/>
    <property type="match status" value="1"/>
</dbReference>
<feature type="domain" description="Farnesoic acid O-methyl transferase" evidence="5">
    <location>
        <begin position="45"/>
        <end position="184"/>
    </location>
</feature>
<accession>A0A9P0AXT3</accession>
<dbReference type="EMBL" id="OV121133">
    <property type="protein sequence ID" value="CAH0550795.1"/>
    <property type="molecule type" value="Genomic_DNA"/>
</dbReference>
<proteinExistence type="predicted"/>
<dbReference type="GO" id="GO:0005230">
    <property type="term" value="F:extracellular ligand-gated monoatomic ion channel activity"/>
    <property type="evidence" value="ECO:0007669"/>
    <property type="project" value="InterPro"/>
</dbReference>
<dbReference type="PANTHER" id="PTHR36695">
    <property type="entry name" value="AGAP008648-PA"/>
    <property type="match status" value="1"/>
</dbReference>
<feature type="transmembrane region" description="Helical" evidence="2">
    <location>
        <begin position="441"/>
        <end position="460"/>
    </location>
</feature>
<dbReference type="Pfam" id="PF12248">
    <property type="entry name" value="Methyltransf_FA"/>
    <property type="match status" value="1"/>
</dbReference>
<comment type="subcellular location">
    <subcellularLocation>
        <location evidence="1">Membrane</location>
        <topology evidence="1">Multi-pass membrane protein</topology>
    </subcellularLocation>
</comment>
<evidence type="ECO:0000256" key="3">
    <source>
        <dbReference type="SAM" id="SignalP"/>
    </source>
</evidence>
<evidence type="ECO:0000313" key="6">
    <source>
        <dbReference type="EMBL" id="CAH0550795.1"/>
    </source>
</evidence>
<evidence type="ECO:0000313" key="7">
    <source>
        <dbReference type="Proteomes" id="UP001154078"/>
    </source>
</evidence>
<feature type="signal peptide" evidence="3">
    <location>
        <begin position="1"/>
        <end position="19"/>
    </location>
</feature>
<gene>
    <name evidence="6" type="ORF">MELIAE_LOCUS3535</name>
</gene>
<feature type="transmembrane region" description="Helical" evidence="2">
    <location>
        <begin position="472"/>
        <end position="493"/>
    </location>
</feature>
<dbReference type="CDD" id="cd18989">
    <property type="entry name" value="LGIC_ECD_cation"/>
    <property type="match status" value="1"/>
</dbReference>
<dbReference type="InterPro" id="IPR036719">
    <property type="entry name" value="Neuro-gated_channel_TM_sf"/>
</dbReference>
<keyword evidence="2" id="KW-0812">Transmembrane</keyword>
<evidence type="ECO:0000259" key="4">
    <source>
        <dbReference type="Pfam" id="PF02931"/>
    </source>
</evidence>
<dbReference type="PANTHER" id="PTHR36695:SF12">
    <property type="entry name" value="AGAP008648-PA"/>
    <property type="match status" value="1"/>
</dbReference>
<dbReference type="InterPro" id="IPR038050">
    <property type="entry name" value="Neuro_actylchol_rec"/>
</dbReference>
<dbReference type="Pfam" id="PF02931">
    <property type="entry name" value="Neur_chan_LBD"/>
    <property type="match status" value="1"/>
</dbReference>
<feature type="domain" description="Neurotransmitter-gated ion-channel ligand-binding" evidence="4">
    <location>
        <begin position="204"/>
        <end position="404"/>
    </location>
</feature>
<dbReference type="GO" id="GO:0016020">
    <property type="term" value="C:membrane"/>
    <property type="evidence" value="ECO:0007669"/>
    <property type="project" value="UniProtKB-SubCell"/>
</dbReference>
<dbReference type="InterPro" id="IPR036734">
    <property type="entry name" value="Neur_chan_lig-bd_sf"/>
</dbReference>
<sequence length="577" mass="66361">MMNVFLLVNLILFVDFIETKVYSSNITDEELRTCTTYYSRSGSIYKDFFSIKNPPTENDTLLLDFHFSVLAASDAHILLAASESVSRTDPVYEVVIGAGGNTFCDIRRQQKAAVKSSIRRNGLLSAVDVKTFWLHITKDGIIEVGVEGEELPFISWIDADPLPITVFSFSTWSGIEAKWYFDCQRDQDTNERYERIKHKMTSLEKLRQDLLNHYDPYVRPVQNHSSFTDVNMSLNTNYVNLNPKKGIVEIKGESQVSWADEKLVWDPINYDGIEDLHIFRREIWQPDIVLYNSVENMRNIIDDTLLVVKFDGIVQWNASITLKAWCDAYNMDNWPRDSHTCSFMMGFLTEFDKMTLRFDYNASKIGYLPNSEWTISSVDVLTQVGWEKKLFDPPVLQLTVDLKRASEAYNCIFFTPYIIVAVSILLTFWSSPFGTIKISLGCMELLISSVMLIVLGQTIPSHSKNVPFLVQLYSFSLLGSVISILLSIIVINLCRNKQSKSLPHFVVWMLTSRFMKISFCLCIPTKKSNDEYDKLQGYKNSKNIQELWILLAVTIDRICFLIYLPIVIYSVVINYLK</sequence>